<dbReference type="AlphaFoldDB" id="E1YBZ3"/>
<reference evidence="1" key="1">
    <citation type="journal article" date="2011" name="Environ. Microbiol.">
        <title>Genomic insights into the metabolic potential of the polycyclic aromatic hydrocarbon degrading sulfate-reducing Deltaproteobacterium N47.</title>
        <authorList>
            <person name="Bergmann F."/>
            <person name="Selesi D."/>
            <person name="Weinmaier T."/>
            <person name="Tischler P."/>
            <person name="Rattei T."/>
            <person name="Meckenstock R.U."/>
        </authorList>
    </citation>
    <scope>NUCLEOTIDE SEQUENCE</scope>
</reference>
<protein>
    <recommendedName>
        <fullName evidence="2">Addiction module component, TIGR02574 family</fullName>
    </recommendedName>
</protein>
<evidence type="ECO:0000313" key="1">
    <source>
        <dbReference type="EMBL" id="CBX28087.1"/>
    </source>
</evidence>
<dbReference type="InterPro" id="IPR013406">
    <property type="entry name" value="CHP02574_addiction_mod"/>
</dbReference>
<proteinExistence type="predicted"/>
<dbReference type="NCBIfam" id="TIGR02574">
    <property type="entry name" value="stabl_TIGR02574"/>
    <property type="match status" value="1"/>
</dbReference>
<organism evidence="1">
    <name type="scientific">uncultured Desulfobacterium sp</name>
    <dbReference type="NCBI Taxonomy" id="201089"/>
    <lineage>
        <taxon>Bacteria</taxon>
        <taxon>Pseudomonadati</taxon>
        <taxon>Thermodesulfobacteriota</taxon>
        <taxon>Desulfobacteria</taxon>
        <taxon>Desulfobacterales</taxon>
        <taxon>Desulfobacteriaceae</taxon>
        <taxon>Desulfobacterium</taxon>
        <taxon>environmental samples</taxon>
    </lineage>
</organism>
<accession>E1YBZ3</accession>
<evidence type="ECO:0008006" key="2">
    <source>
        <dbReference type="Google" id="ProtNLM"/>
    </source>
</evidence>
<dbReference type="EMBL" id="FR695868">
    <property type="protein sequence ID" value="CBX28087.1"/>
    <property type="molecule type" value="Genomic_DNA"/>
</dbReference>
<sequence>MAIALKELTNKVLSLPVQERAKLAHSLIQSIDSDAEQDVSSAWDVELEKRVSEIREGKVKGIPAEEVFAKLMEKYR</sequence>
<gene>
    <name evidence="1" type="ORF">N47_G34110</name>
</gene>
<name>E1YBZ3_9BACT</name>
<dbReference type="Pfam" id="PF09720">
    <property type="entry name" value="Unstab_antitox"/>
    <property type="match status" value="1"/>
</dbReference>